<proteinExistence type="predicted"/>
<accession>G4QFN1</accession>
<dbReference type="Pfam" id="PF11215">
    <property type="entry name" value="DUF3010"/>
    <property type="match status" value="1"/>
</dbReference>
<organism evidence="1 2">
    <name type="scientific">Glaciecola nitratireducens (strain JCM 12485 / KCTC 12276 / FR1064)</name>
    <dbReference type="NCBI Taxonomy" id="1085623"/>
    <lineage>
        <taxon>Bacteria</taxon>
        <taxon>Pseudomonadati</taxon>
        <taxon>Pseudomonadota</taxon>
        <taxon>Gammaproteobacteria</taxon>
        <taxon>Alteromonadales</taxon>
        <taxon>Alteromonadaceae</taxon>
        <taxon>Brumicola</taxon>
    </lineage>
</organism>
<dbReference type="HOGENOM" id="CLU_152622_0_0_6"/>
<gene>
    <name evidence="1" type="ordered locus">GNIT_0668</name>
</gene>
<keyword evidence="2" id="KW-1185">Reference proteome</keyword>
<dbReference type="AlphaFoldDB" id="G4QFN1"/>
<dbReference type="KEGG" id="gni:GNIT_0668"/>
<dbReference type="InterPro" id="IPR021378">
    <property type="entry name" value="DUF3010"/>
</dbReference>
<name>G4QFN1_GLANF</name>
<protein>
    <recommendedName>
        <fullName evidence="3">DUF3010 domain-containing protein</fullName>
    </recommendedName>
</protein>
<reference evidence="1 2" key="1">
    <citation type="journal article" date="2011" name="J. Bacteriol.">
        <title>Complete genome sequence of seawater bacterium Glaciecola nitratireducens FR1064T.</title>
        <authorList>
            <person name="Bian F."/>
            <person name="Qin Q.L."/>
            <person name="Xie B.B."/>
            <person name="Shu Y.L."/>
            <person name="Zhang X.Y."/>
            <person name="Yu Y."/>
            <person name="Chen B."/>
            <person name="Chen X.L."/>
            <person name="Zhou B.C."/>
            <person name="Zhang Y.Z."/>
        </authorList>
    </citation>
    <scope>NUCLEOTIDE SEQUENCE [LARGE SCALE GENOMIC DNA]</scope>
    <source>
        <strain evidence="2">JCM 12485 / KCTC 12276 / FR1064</strain>
    </source>
</reference>
<evidence type="ECO:0000313" key="2">
    <source>
        <dbReference type="Proteomes" id="UP000009282"/>
    </source>
</evidence>
<evidence type="ECO:0008006" key="3">
    <source>
        <dbReference type="Google" id="ProtNLM"/>
    </source>
</evidence>
<dbReference type="STRING" id="1085623.GNIT_0668"/>
<dbReference type="eggNOG" id="ENOG5031IC3">
    <property type="taxonomic scope" value="Bacteria"/>
</dbReference>
<dbReference type="Proteomes" id="UP000009282">
    <property type="component" value="Chromosome"/>
</dbReference>
<sequence length="165" mass="18423">MGYNNGVENREYNMKICGVELKGSEAIVCLLSFKDGLFNLPECRVRKVEFNKRNSTGDIRYFQSTFSKLMADYGIDSVVIKERPLKGKFAGGALGFKMEAAIQLIEGLDVETMSPQVFKESIKRNPVVVPFAETGLKAFQEAAFTVAYAKHMNLQYPPPPVELAE</sequence>
<dbReference type="EMBL" id="CP003060">
    <property type="protein sequence ID" value="AEP28816.1"/>
    <property type="molecule type" value="Genomic_DNA"/>
</dbReference>
<evidence type="ECO:0000313" key="1">
    <source>
        <dbReference type="EMBL" id="AEP28816.1"/>
    </source>
</evidence>